<accession>A0A9P3GAE4</accession>
<keyword evidence="3" id="KW-1185">Reference proteome</keyword>
<protein>
    <submittedName>
        <fullName evidence="2">Uncharacterized protein</fullName>
    </submittedName>
</protein>
<sequence length="175" mass="19249">MPLQRTDVRRDLPQTRSGSRAHVAGRRHGTALRVTVRPTRTCFATAHCAGDSSRPWSDCRENITSLPGARTASSRQSATVPGRDAREPAGYRPCADLVAQELRTVESAVRCQPSAARKGTAPPARARAFNIAVFEFFARRSGAHDQRLTLSRRHDEVNRRAFACAYSGADQRLHA</sequence>
<feature type="region of interest" description="Disordered" evidence="1">
    <location>
        <begin position="68"/>
        <end position="88"/>
    </location>
</feature>
<evidence type="ECO:0000313" key="2">
    <source>
        <dbReference type="EMBL" id="GJE91251.1"/>
    </source>
</evidence>
<comment type="caution">
    <text evidence="2">The sequence shown here is derived from an EMBL/GenBank/DDBJ whole genome shotgun (WGS) entry which is preliminary data.</text>
</comment>
<evidence type="ECO:0000256" key="1">
    <source>
        <dbReference type="SAM" id="MobiDB-lite"/>
    </source>
</evidence>
<dbReference type="AlphaFoldDB" id="A0A9P3GAE4"/>
<dbReference type="Proteomes" id="UP000703269">
    <property type="component" value="Unassembled WGS sequence"/>
</dbReference>
<name>A0A9P3GAE4_9APHY</name>
<feature type="compositionally biased region" description="Basic and acidic residues" evidence="1">
    <location>
        <begin position="1"/>
        <end position="13"/>
    </location>
</feature>
<gene>
    <name evidence="2" type="ORF">PsYK624_074000</name>
</gene>
<feature type="region of interest" description="Disordered" evidence="1">
    <location>
        <begin position="1"/>
        <end position="29"/>
    </location>
</feature>
<evidence type="ECO:0000313" key="3">
    <source>
        <dbReference type="Proteomes" id="UP000703269"/>
    </source>
</evidence>
<proteinExistence type="predicted"/>
<dbReference type="EMBL" id="BPQB01000020">
    <property type="protein sequence ID" value="GJE91251.1"/>
    <property type="molecule type" value="Genomic_DNA"/>
</dbReference>
<reference evidence="2 3" key="1">
    <citation type="submission" date="2021-08" db="EMBL/GenBank/DDBJ databases">
        <title>Draft Genome Sequence of Phanerochaete sordida strain YK-624.</title>
        <authorList>
            <person name="Mori T."/>
            <person name="Dohra H."/>
            <person name="Suzuki T."/>
            <person name="Kawagishi H."/>
            <person name="Hirai H."/>
        </authorList>
    </citation>
    <scope>NUCLEOTIDE SEQUENCE [LARGE SCALE GENOMIC DNA]</scope>
    <source>
        <strain evidence="2 3">YK-624</strain>
    </source>
</reference>
<organism evidence="2 3">
    <name type="scientific">Phanerochaete sordida</name>
    <dbReference type="NCBI Taxonomy" id="48140"/>
    <lineage>
        <taxon>Eukaryota</taxon>
        <taxon>Fungi</taxon>
        <taxon>Dikarya</taxon>
        <taxon>Basidiomycota</taxon>
        <taxon>Agaricomycotina</taxon>
        <taxon>Agaricomycetes</taxon>
        <taxon>Polyporales</taxon>
        <taxon>Phanerochaetaceae</taxon>
        <taxon>Phanerochaete</taxon>
    </lineage>
</organism>